<feature type="non-terminal residue" evidence="2">
    <location>
        <position position="127"/>
    </location>
</feature>
<sequence>LPPLPLFPPLSLINRERGPLLSPVLCPSHPISFWNGALPLPPQAEALVQTVSPSPPPMLTGLPPSQSPLLPSPPLALCFNLASPPPASSSPCVRPRSSPRARAFPQSIGLLSHTAPRLKHLADRPHP</sequence>
<organism evidence="2">
    <name type="scientific">Tetraselmis sp. GSL018</name>
    <dbReference type="NCBI Taxonomy" id="582737"/>
    <lineage>
        <taxon>Eukaryota</taxon>
        <taxon>Viridiplantae</taxon>
        <taxon>Chlorophyta</taxon>
        <taxon>core chlorophytes</taxon>
        <taxon>Chlorodendrophyceae</taxon>
        <taxon>Chlorodendrales</taxon>
        <taxon>Chlorodendraceae</taxon>
        <taxon>Tetraselmis</taxon>
    </lineage>
</organism>
<reference evidence="2" key="1">
    <citation type="submission" date="2014-05" db="EMBL/GenBank/DDBJ databases">
        <title>The transcriptome of the halophilic microalga Tetraselmis sp. GSL018 isolated from the Great Salt Lake, Utah.</title>
        <authorList>
            <person name="Jinkerson R.E."/>
            <person name="D'Adamo S."/>
            <person name="Posewitz M.C."/>
        </authorList>
    </citation>
    <scope>NUCLEOTIDE SEQUENCE</scope>
    <source>
        <strain evidence="2">GSL018</strain>
    </source>
</reference>
<dbReference type="AlphaFoldDB" id="A0A061RYX1"/>
<feature type="compositionally biased region" description="Low complexity" evidence="1">
    <location>
        <begin position="89"/>
        <end position="105"/>
    </location>
</feature>
<feature type="non-terminal residue" evidence="2">
    <location>
        <position position="1"/>
    </location>
</feature>
<protein>
    <submittedName>
        <fullName evidence="2">Uncharacterized protein</fullName>
    </submittedName>
</protein>
<accession>A0A061RYX1</accession>
<dbReference type="EMBL" id="GBEZ01009726">
    <property type="protein sequence ID" value="JAC75885.1"/>
    <property type="molecule type" value="Transcribed_RNA"/>
</dbReference>
<evidence type="ECO:0000313" key="2">
    <source>
        <dbReference type="EMBL" id="JAC75885.1"/>
    </source>
</evidence>
<evidence type="ECO:0000256" key="1">
    <source>
        <dbReference type="SAM" id="MobiDB-lite"/>
    </source>
</evidence>
<gene>
    <name evidence="2" type="ORF">TSPGSL018_21814</name>
</gene>
<feature type="region of interest" description="Disordered" evidence="1">
    <location>
        <begin position="85"/>
        <end position="105"/>
    </location>
</feature>
<proteinExistence type="predicted"/>
<name>A0A061RYX1_9CHLO</name>